<organism evidence="1 2">
    <name type="scientific">Steccherinum ochraceum</name>
    <dbReference type="NCBI Taxonomy" id="92696"/>
    <lineage>
        <taxon>Eukaryota</taxon>
        <taxon>Fungi</taxon>
        <taxon>Dikarya</taxon>
        <taxon>Basidiomycota</taxon>
        <taxon>Agaricomycotina</taxon>
        <taxon>Agaricomycetes</taxon>
        <taxon>Polyporales</taxon>
        <taxon>Steccherinaceae</taxon>
        <taxon>Steccherinum</taxon>
    </lineage>
</organism>
<comment type="caution">
    <text evidence="1">The sequence shown here is derived from an EMBL/GenBank/DDBJ whole genome shotgun (WGS) entry which is preliminary data.</text>
</comment>
<dbReference type="EMBL" id="RWJN01000646">
    <property type="protein sequence ID" value="TCD60162.1"/>
    <property type="molecule type" value="Genomic_DNA"/>
</dbReference>
<dbReference type="AlphaFoldDB" id="A0A4R0R0E7"/>
<evidence type="ECO:0000313" key="2">
    <source>
        <dbReference type="Proteomes" id="UP000292702"/>
    </source>
</evidence>
<name>A0A4R0R0E7_9APHY</name>
<gene>
    <name evidence="1" type="ORF">EIP91_010621</name>
</gene>
<evidence type="ECO:0008006" key="3">
    <source>
        <dbReference type="Google" id="ProtNLM"/>
    </source>
</evidence>
<dbReference type="OrthoDB" id="2824656at2759"/>
<accession>A0A4R0R0E7</accession>
<dbReference type="Proteomes" id="UP000292702">
    <property type="component" value="Unassembled WGS sequence"/>
</dbReference>
<protein>
    <recommendedName>
        <fullName evidence="3">ABM domain-containing protein</fullName>
    </recommendedName>
</protein>
<reference evidence="1 2" key="1">
    <citation type="submission" date="2018-11" db="EMBL/GenBank/DDBJ databases">
        <title>Genome assembly of Steccherinum ochraceum LE-BIN_3174, the white-rot fungus of the Steccherinaceae family (The Residual Polyporoid clade, Polyporales, Basidiomycota).</title>
        <authorList>
            <person name="Fedorova T.V."/>
            <person name="Glazunova O.A."/>
            <person name="Landesman E.O."/>
            <person name="Moiseenko K.V."/>
            <person name="Psurtseva N.V."/>
            <person name="Savinova O.S."/>
            <person name="Shakhova N.V."/>
            <person name="Tyazhelova T.V."/>
            <person name="Vasina D.V."/>
        </authorList>
    </citation>
    <scope>NUCLEOTIDE SEQUENCE [LARGE SCALE GENOMIC DNA]</scope>
    <source>
        <strain evidence="1 2">LE-BIN_3174</strain>
    </source>
</reference>
<sequence length="206" mass="22895">MLPILLEYFKFTVSKDFTLASPAFAALRQAVKTSGGVKEQYYGLTDDEKKDLIWVVEWPGNAVPTSFASGTELRQKINALDVNATPVSWLIPFRFPQEVRPALTAPVCEFAFVSIKDTSDKDTIATSLHKTFTDCYYALADGFTGGNWGIAANNDRMHVYFLGFQSREHHAKYFASDLCKVEINALMPHYAAGSGAEFSELTQELS</sequence>
<proteinExistence type="predicted"/>
<evidence type="ECO:0000313" key="1">
    <source>
        <dbReference type="EMBL" id="TCD60162.1"/>
    </source>
</evidence>
<keyword evidence="2" id="KW-1185">Reference proteome</keyword>